<dbReference type="Proteomes" id="UP001276150">
    <property type="component" value="Unassembled WGS sequence"/>
</dbReference>
<evidence type="ECO:0000259" key="11">
    <source>
        <dbReference type="Pfam" id="PF00266"/>
    </source>
</evidence>
<name>A0ABU4DNZ3_9DEIO</name>
<keyword evidence="13" id="KW-1185">Reference proteome</keyword>
<keyword evidence="4" id="KW-0808">Transferase</keyword>
<dbReference type="PIRSF" id="PIRSF005572">
    <property type="entry name" value="NifS"/>
    <property type="match status" value="1"/>
</dbReference>
<dbReference type="InterPro" id="IPR000192">
    <property type="entry name" value="Aminotrans_V_dom"/>
</dbReference>
<dbReference type="PROSITE" id="PS00595">
    <property type="entry name" value="AA_TRANSFER_CLASS_5"/>
    <property type="match status" value="1"/>
</dbReference>
<keyword evidence="6" id="KW-0663">Pyridoxal phosphate</keyword>
<dbReference type="PANTHER" id="PTHR11601:SF34">
    <property type="entry name" value="CYSTEINE DESULFURASE"/>
    <property type="match status" value="1"/>
</dbReference>
<proteinExistence type="inferred from homology"/>
<dbReference type="InterPro" id="IPR015422">
    <property type="entry name" value="PyrdxlP-dep_Trfase_small"/>
</dbReference>
<dbReference type="SUPFAM" id="SSF53383">
    <property type="entry name" value="PLP-dependent transferases"/>
    <property type="match status" value="1"/>
</dbReference>
<dbReference type="PANTHER" id="PTHR11601">
    <property type="entry name" value="CYSTEINE DESULFURYLASE FAMILY MEMBER"/>
    <property type="match status" value="1"/>
</dbReference>
<dbReference type="Gene3D" id="1.10.260.50">
    <property type="match status" value="1"/>
</dbReference>
<dbReference type="EC" id="2.8.1.7" evidence="3"/>
<evidence type="ECO:0000313" key="12">
    <source>
        <dbReference type="EMBL" id="MDV6374155.1"/>
    </source>
</evidence>
<evidence type="ECO:0000256" key="7">
    <source>
        <dbReference type="ARBA" id="ARBA00023004"/>
    </source>
</evidence>
<comment type="caution">
    <text evidence="12">The sequence shown here is derived from an EMBL/GenBank/DDBJ whole genome shotgun (WGS) entry which is preliminary data.</text>
</comment>
<dbReference type="Gene3D" id="3.90.1150.10">
    <property type="entry name" value="Aspartate Aminotransferase, domain 1"/>
    <property type="match status" value="1"/>
</dbReference>
<dbReference type="Pfam" id="PF00266">
    <property type="entry name" value="Aminotran_5"/>
    <property type="match status" value="1"/>
</dbReference>
<evidence type="ECO:0000256" key="6">
    <source>
        <dbReference type="ARBA" id="ARBA00022898"/>
    </source>
</evidence>
<evidence type="ECO:0000313" key="13">
    <source>
        <dbReference type="Proteomes" id="UP001276150"/>
    </source>
</evidence>
<dbReference type="InterPro" id="IPR015424">
    <property type="entry name" value="PyrdxlP-dep_Trfase"/>
</dbReference>
<comment type="catalytic activity">
    <reaction evidence="9">
        <text>(sulfur carrier)-H + L-cysteine = (sulfur carrier)-SH + L-alanine</text>
        <dbReference type="Rhea" id="RHEA:43892"/>
        <dbReference type="Rhea" id="RHEA-COMP:14737"/>
        <dbReference type="Rhea" id="RHEA-COMP:14739"/>
        <dbReference type="ChEBI" id="CHEBI:29917"/>
        <dbReference type="ChEBI" id="CHEBI:35235"/>
        <dbReference type="ChEBI" id="CHEBI:57972"/>
        <dbReference type="ChEBI" id="CHEBI:64428"/>
        <dbReference type="EC" id="2.8.1.7"/>
    </reaction>
</comment>
<dbReference type="Gene3D" id="3.40.640.10">
    <property type="entry name" value="Type I PLP-dependent aspartate aminotransferase-like (Major domain)"/>
    <property type="match status" value="1"/>
</dbReference>
<evidence type="ECO:0000256" key="10">
    <source>
        <dbReference type="RuleBase" id="RU004504"/>
    </source>
</evidence>
<comment type="cofactor">
    <cofactor evidence="1 10">
        <name>pyridoxal 5'-phosphate</name>
        <dbReference type="ChEBI" id="CHEBI:597326"/>
    </cofactor>
</comment>
<keyword evidence="5" id="KW-0479">Metal-binding</keyword>
<comment type="similarity">
    <text evidence="2">Belongs to the class-V pyridoxal-phosphate-dependent aminotransferase family. NifS/IscS subfamily.</text>
</comment>
<evidence type="ECO:0000256" key="9">
    <source>
        <dbReference type="ARBA" id="ARBA00050776"/>
    </source>
</evidence>
<dbReference type="InterPro" id="IPR015421">
    <property type="entry name" value="PyrdxlP-dep_Trfase_major"/>
</dbReference>
<gene>
    <name evidence="12" type="ORF">ORD21_06045</name>
</gene>
<evidence type="ECO:0000256" key="1">
    <source>
        <dbReference type="ARBA" id="ARBA00001933"/>
    </source>
</evidence>
<sequence length="380" mass="40588">MNNIIYLDGFSTTRIAPEALNSMMDVWQTPSNTGSPHILGERSSQLVNQAKVEIASLIGADPTELIITSGATEANNIAILGVCRASIRANPRRNRIVISSIEHKAVSEAALFLEREGFAVDILPVRRDGLIDLEIAKIIIGDTTALVSVMLANNEIGTIQPIKELAAICHDLGSFLHCDAAQAVGKIEIDVFDLDVDYLSISGHKIYGPCGVGVLYIAAGSLLPIPLVFGGGQQRGLRPGTIPVALIVGLGAACKVALNRLAIDAQHGIELRNEFLTLSQKAGLNLETVLNDLEQTIPGSLSIKLNGYDAEDIVRRLSTAICLSTGSACTSGSIQPSHVLSSIGLNMQEASSVLRLFFGRFNDVEEVEITVRKLTEIMKT</sequence>
<keyword evidence="7" id="KW-0408">Iron</keyword>
<evidence type="ECO:0000256" key="8">
    <source>
        <dbReference type="ARBA" id="ARBA00023014"/>
    </source>
</evidence>
<organism evidence="12 13">
    <name type="scientific">Deinococcus arenicola</name>
    <dbReference type="NCBI Taxonomy" id="2994950"/>
    <lineage>
        <taxon>Bacteria</taxon>
        <taxon>Thermotogati</taxon>
        <taxon>Deinococcota</taxon>
        <taxon>Deinococci</taxon>
        <taxon>Deinococcales</taxon>
        <taxon>Deinococcaceae</taxon>
        <taxon>Deinococcus</taxon>
    </lineage>
</organism>
<evidence type="ECO:0000256" key="5">
    <source>
        <dbReference type="ARBA" id="ARBA00022723"/>
    </source>
</evidence>
<evidence type="ECO:0000256" key="3">
    <source>
        <dbReference type="ARBA" id="ARBA00012239"/>
    </source>
</evidence>
<dbReference type="EMBL" id="JAPMIV010000007">
    <property type="protein sequence ID" value="MDV6374155.1"/>
    <property type="molecule type" value="Genomic_DNA"/>
</dbReference>
<dbReference type="RefSeq" id="WP_317639474.1">
    <property type="nucleotide sequence ID" value="NZ_JAPMIV010000007.1"/>
</dbReference>
<evidence type="ECO:0000256" key="4">
    <source>
        <dbReference type="ARBA" id="ARBA00022679"/>
    </source>
</evidence>
<dbReference type="InterPro" id="IPR016454">
    <property type="entry name" value="Cysteine_dSase"/>
</dbReference>
<protein>
    <recommendedName>
        <fullName evidence="3">cysteine desulfurase</fullName>
        <ecNumber evidence="3">2.8.1.7</ecNumber>
    </recommendedName>
</protein>
<dbReference type="InterPro" id="IPR020578">
    <property type="entry name" value="Aminotrans_V_PyrdxlP_BS"/>
</dbReference>
<reference evidence="12 13" key="1">
    <citation type="submission" date="2022-11" db="EMBL/GenBank/DDBJ databases">
        <title>Deinococcus ZS9-10, Low Temperature and Draught-tolerating, UV-resistant Bacteria from Continental Antarctica.</title>
        <authorList>
            <person name="Cheng L."/>
        </authorList>
    </citation>
    <scope>NUCLEOTIDE SEQUENCE [LARGE SCALE GENOMIC DNA]</scope>
    <source>
        <strain evidence="12 13">ZS9-10</strain>
    </source>
</reference>
<accession>A0ABU4DNZ3</accession>
<keyword evidence="8" id="KW-0411">Iron-sulfur</keyword>
<feature type="domain" description="Aminotransferase class V" evidence="11">
    <location>
        <begin position="5"/>
        <end position="368"/>
    </location>
</feature>
<evidence type="ECO:0000256" key="2">
    <source>
        <dbReference type="ARBA" id="ARBA00006490"/>
    </source>
</evidence>